<gene>
    <name evidence="1" type="ORF">S01H4_01208</name>
</gene>
<organism evidence="1">
    <name type="scientific">marine sediment metagenome</name>
    <dbReference type="NCBI Taxonomy" id="412755"/>
    <lineage>
        <taxon>unclassified sequences</taxon>
        <taxon>metagenomes</taxon>
        <taxon>ecological metagenomes</taxon>
    </lineage>
</organism>
<name>X0ZDE8_9ZZZZ</name>
<protein>
    <submittedName>
        <fullName evidence="1">Uncharacterized protein</fullName>
    </submittedName>
</protein>
<dbReference type="AlphaFoldDB" id="X0ZDE8"/>
<evidence type="ECO:0000313" key="1">
    <source>
        <dbReference type="EMBL" id="GAG67630.1"/>
    </source>
</evidence>
<dbReference type="EMBL" id="BART01000208">
    <property type="protein sequence ID" value="GAG67630.1"/>
    <property type="molecule type" value="Genomic_DNA"/>
</dbReference>
<dbReference type="PROSITE" id="PS51257">
    <property type="entry name" value="PROKAR_LIPOPROTEIN"/>
    <property type="match status" value="1"/>
</dbReference>
<comment type="caution">
    <text evidence="1">The sequence shown here is derived from an EMBL/GenBank/DDBJ whole genome shotgun (WGS) entry which is preliminary data.</text>
</comment>
<sequence>MKWIYKILFSSLICFVLIIVSCASLVIFAQQQIASEIGIEGIWQGELKVPGTVLRIVFKISKNPDGTLTATLDSPDQGVTDIPVEEVIFIDNTLRLEVKSAGVVFEGKVGEDFLVIEGEWKQSGGVFPLTLKRVDKAVEMLRPQVPKKPYPYIEEELVYENKEA</sequence>
<proteinExistence type="predicted"/>
<reference evidence="1" key="1">
    <citation type="journal article" date="2014" name="Front. Microbiol.">
        <title>High frequency of phylogenetically diverse reductive dehalogenase-homologous genes in deep subseafloor sedimentary metagenomes.</title>
        <authorList>
            <person name="Kawai M."/>
            <person name="Futagami T."/>
            <person name="Toyoda A."/>
            <person name="Takaki Y."/>
            <person name="Nishi S."/>
            <person name="Hori S."/>
            <person name="Arai W."/>
            <person name="Tsubouchi T."/>
            <person name="Morono Y."/>
            <person name="Uchiyama I."/>
            <person name="Ito T."/>
            <person name="Fujiyama A."/>
            <person name="Inagaki F."/>
            <person name="Takami H."/>
        </authorList>
    </citation>
    <scope>NUCLEOTIDE SEQUENCE</scope>
    <source>
        <strain evidence="1">Expedition CK06-06</strain>
    </source>
</reference>
<accession>X0ZDE8</accession>